<feature type="domain" description="Peptidase M16 N-terminal" evidence="3">
    <location>
        <begin position="2"/>
        <end position="78"/>
    </location>
</feature>
<dbReference type="PANTHER" id="PTHR11851">
    <property type="entry name" value="METALLOPROTEASE"/>
    <property type="match status" value="1"/>
</dbReference>
<dbReference type="EC" id="3.4.24.64" evidence="5"/>
<dbReference type="STRING" id="145388.A0A0D2L1N3"/>
<dbReference type="InterPro" id="IPR011765">
    <property type="entry name" value="Pept_M16_N"/>
</dbReference>
<evidence type="ECO:0000259" key="3">
    <source>
        <dbReference type="Pfam" id="PF00675"/>
    </source>
</evidence>
<evidence type="ECO:0000259" key="4">
    <source>
        <dbReference type="Pfam" id="PF05193"/>
    </source>
</evidence>
<keyword evidence="6" id="KW-1185">Reference proteome</keyword>
<gene>
    <name evidence="5" type="ORF">MNEG_6722</name>
</gene>
<dbReference type="GO" id="GO:0004222">
    <property type="term" value="F:metalloendopeptidase activity"/>
    <property type="evidence" value="ECO:0007669"/>
    <property type="project" value="UniProtKB-EC"/>
</dbReference>
<dbReference type="Gene3D" id="3.30.830.10">
    <property type="entry name" value="Metalloenzyme, LuxS/M16 peptidase-like"/>
    <property type="match status" value="2"/>
</dbReference>
<dbReference type="Proteomes" id="UP000054498">
    <property type="component" value="Unassembled WGS sequence"/>
</dbReference>
<reference evidence="5 6" key="1">
    <citation type="journal article" date="2013" name="BMC Genomics">
        <title>Reconstruction of the lipid metabolism for the microalga Monoraphidium neglectum from its genome sequence reveals characteristics suitable for biofuel production.</title>
        <authorList>
            <person name="Bogen C."/>
            <person name="Al-Dilaimi A."/>
            <person name="Albersmeier A."/>
            <person name="Wichmann J."/>
            <person name="Grundmann M."/>
            <person name="Rupp O."/>
            <person name="Lauersen K.J."/>
            <person name="Blifernez-Klassen O."/>
            <person name="Kalinowski J."/>
            <person name="Goesmann A."/>
            <person name="Mussgnug J.H."/>
            <person name="Kruse O."/>
        </authorList>
    </citation>
    <scope>NUCLEOTIDE SEQUENCE [LARGE SCALE GENOMIC DNA]</scope>
    <source>
        <strain evidence="5 6">SAG 48.87</strain>
    </source>
</reference>
<sequence>MANASREQMSYTIDFLGVHTPQALELLSDSVLNPAFEDYEVEEQKARLAAVLSSPAVQTTMLTELLVRGAYEGGLAKPLIPDPAALEHLTPDVLLGFMRRQYLAPRVVLAGAGIDHGQLVDLAAPMFEALPSGGSSSGGGGGGGAEPGSRYVGCHAVIPGSAPEANLILAFEYAGGWQDIQGSVVMTVLTYLMGGGNSFSSGGPGKGMHSRLYTRVLNQYHWVHSCSAFANTFNSSGLLGIQASSEPQQARPMLDVMCRELEALATPPPQEQLERAKKMSVSLIHNALESKSASAEDIGRQFLTYGHRISGREYVAMIEAVTPQMISDFVRQLLSSKPSLAAFGDGAEGVSYDQLLARYGRHPQQGAVGGGGGGGVFSRLFGRAGTAAALGHG</sequence>
<accession>A0A0D2L1N3</accession>
<dbReference type="SUPFAM" id="SSF63411">
    <property type="entry name" value="LuxS/MPP-like metallohydrolase"/>
    <property type="match status" value="2"/>
</dbReference>
<dbReference type="Pfam" id="PF05193">
    <property type="entry name" value="Peptidase_M16_C"/>
    <property type="match status" value="1"/>
</dbReference>
<proteinExistence type="inferred from homology"/>
<comment type="function">
    <text evidence="1">Substrate recognition and binding subunit of the essential mitochondrial processing protease (MPP), which cleaves the mitochondrial sequence off newly imported precursors proteins.</text>
</comment>
<feature type="domain" description="Peptidase M16 C-terminal" evidence="4">
    <location>
        <begin position="89"/>
        <end position="278"/>
    </location>
</feature>
<dbReference type="PANTHER" id="PTHR11851:SF49">
    <property type="entry name" value="MITOCHONDRIAL-PROCESSING PEPTIDASE SUBUNIT ALPHA"/>
    <property type="match status" value="1"/>
</dbReference>
<protein>
    <submittedName>
        <fullName evidence="5">Processing peptidase alpha subunit</fullName>
        <ecNumber evidence="5">3.4.24.64</ecNumber>
    </submittedName>
</protein>
<dbReference type="EMBL" id="KK101341">
    <property type="protein sequence ID" value="KIZ01234.1"/>
    <property type="molecule type" value="Genomic_DNA"/>
</dbReference>
<dbReference type="GeneID" id="25739598"/>
<dbReference type="InterPro" id="IPR007863">
    <property type="entry name" value="Peptidase_M16_C"/>
</dbReference>
<evidence type="ECO:0000256" key="2">
    <source>
        <dbReference type="ARBA" id="ARBA00007261"/>
    </source>
</evidence>
<evidence type="ECO:0000256" key="1">
    <source>
        <dbReference type="ARBA" id="ARBA00002123"/>
    </source>
</evidence>
<comment type="similarity">
    <text evidence="2">Belongs to the peptidase M16 family.</text>
</comment>
<dbReference type="Pfam" id="PF00675">
    <property type="entry name" value="Peptidase_M16"/>
    <property type="match status" value="1"/>
</dbReference>
<name>A0A0D2L1N3_9CHLO</name>
<dbReference type="OrthoDB" id="10251424at2759"/>
<dbReference type="GO" id="GO:0005739">
    <property type="term" value="C:mitochondrion"/>
    <property type="evidence" value="ECO:0007669"/>
    <property type="project" value="TreeGrafter"/>
</dbReference>
<keyword evidence="5" id="KW-0378">Hydrolase</keyword>
<organism evidence="5 6">
    <name type="scientific">Monoraphidium neglectum</name>
    <dbReference type="NCBI Taxonomy" id="145388"/>
    <lineage>
        <taxon>Eukaryota</taxon>
        <taxon>Viridiplantae</taxon>
        <taxon>Chlorophyta</taxon>
        <taxon>core chlorophytes</taxon>
        <taxon>Chlorophyceae</taxon>
        <taxon>CS clade</taxon>
        <taxon>Sphaeropleales</taxon>
        <taxon>Selenastraceae</taxon>
        <taxon>Monoraphidium</taxon>
    </lineage>
</organism>
<dbReference type="InterPro" id="IPR050361">
    <property type="entry name" value="MPP/UQCRC_Complex"/>
</dbReference>
<dbReference type="RefSeq" id="XP_013900253.1">
    <property type="nucleotide sequence ID" value="XM_014044799.1"/>
</dbReference>
<dbReference type="InterPro" id="IPR011249">
    <property type="entry name" value="Metalloenz_LuxS/M16"/>
</dbReference>
<evidence type="ECO:0000313" key="6">
    <source>
        <dbReference type="Proteomes" id="UP000054498"/>
    </source>
</evidence>
<dbReference type="AlphaFoldDB" id="A0A0D2L1N3"/>
<dbReference type="GO" id="GO:0046872">
    <property type="term" value="F:metal ion binding"/>
    <property type="evidence" value="ECO:0007669"/>
    <property type="project" value="InterPro"/>
</dbReference>
<dbReference type="KEGG" id="mng:MNEG_6722"/>
<evidence type="ECO:0000313" key="5">
    <source>
        <dbReference type="EMBL" id="KIZ01234.1"/>
    </source>
</evidence>